<dbReference type="AlphaFoldDB" id="A0AA50LSS1"/>
<name>A0AA50LSS1_CONMI</name>
<organism evidence="2">
    <name type="scientific">Conus miles</name>
    <name type="common">Soldier cone</name>
    <name type="synonym">Mile cone</name>
    <dbReference type="NCBI Taxonomy" id="69564"/>
    <lineage>
        <taxon>Eukaryota</taxon>
        <taxon>Metazoa</taxon>
        <taxon>Spiralia</taxon>
        <taxon>Lophotrochozoa</taxon>
        <taxon>Mollusca</taxon>
        <taxon>Gastropoda</taxon>
        <taxon>Caenogastropoda</taxon>
        <taxon>Neogastropoda</taxon>
        <taxon>Conoidea</taxon>
        <taxon>Conidae</taxon>
        <taxon>Conus</taxon>
        <taxon>Rhizoconus</taxon>
    </lineage>
</organism>
<reference evidence="2" key="1">
    <citation type="submission" date="2023-06" db="EMBL/GenBank/DDBJ databases">
        <title>Conotoxin precursor O3 superfamily.</title>
        <authorList>
            <person name="Vijayasarathy M."/>
            <person name="Balaram P."/>
        </authorList>
    </citation>
    <scope>NUCLEOTIDE SEQUENCE</scope>
    <source>
        <strain evidence="2">1</strain>
    </source>
</reference>
<evidence type="ECO:0000313" key="2">
    <source>
        <dbReference type="EMBL" id="WMD30198.1"/>
    </source>
</evidence>
<feature type="signal peptide" evidence="1">
    <location>
        <begin position="1"/>
        <end position="18"/>
    </location>
</feature>
<proteinExistence type="evidence at transcript level"/>
<protein>
    <submittedName>
        <fullName evidence="2">Conotoxin O3 superfamily protein</fullName>
    </submittedName>
</protein>
<keyword evidence="1" id="KW-0732">Signal</keyword>
<dbReference type="EMBL" id="OR141122">
    <property type="protein sequence ID" value="WMD30198.1"/>
    <property type="molecule type" value="mRNA"/>
</dbReference>
<sequence length="81" mass="9226">MSGLGIMVLTLLFLVSMATNHQDGGGRRQMPGNMLNERVMPDRDYEFGCFSSADCEPGQECCAYNLHDEEGYCDYECEYFY</sequence>
<accession>A0AA50LSS1</accession>
<feature type="chain" id="PRO_5041311772" evidence="1">
    <location>
        <begin position="19"/>
        <end position="81"/>
    </location>
</feature>
<evidence type="ECO:0000256" key="1">
    <source>
        <dbReference type="SAM" id="SignalP"/>
    </source>
</evidence>